<dbReference type="SUPFAM" id="SSF46785">
    <property type="entry name" value="Winged helix' DNA-binding domain"/>
    <property type="match status" value="1"/>
</dbReference>
<proteinExistence type="predicted"/>
<dbReference type="PANTHER" id="PTHR33164">
    <property type="entry name" value="TRANSCRIPTIONAL REGULATOR, MARR FAMILY"/>
    <property type="match status" value="1"/>
</dbReference>
<gene>
    <name evidence="7" type="ORF">A9Q84_01735</name>
</gene>
<comment type="subcellular location">
    <subcellularLocation>
        <location evidence="1">Cytoplasm</location>
    </subcellularLocation>
</comment>
<dbReference type="InterPro" id="IPR039422">
    <property type="entry name" value="MarR/SlyA-like"/>
</dbReference>
<dbReference type="InterPro" id="IPR036390">
    <property type="entry name" value="WH_DNA-bd_sf"/>
</dbReference>
<dbReference type="EMBL" id="MAAO01000002">
    <property type="protein sequence ID" value="OUR99773.1"/>
    <property type="molecule type" value="Genomic_DNA"/>
</dbReference>
<dbReference type="AlphaFoldDB" id="A0A1Y5FCC5"/>
<dbReference type="GO" id="GO:0003677">
    <property type="term" value="F:DNA binding"/>
    <property type="evidence" value="ECO:0007669"/>
    <property type="project" value="UniProtKB-KW"/>
</dbReference>
<dbReference type="Pfam" id="PF22381">
    <property type="entry name" value="Staph_reg_Sar_Rot"/>
    <property type="match status" value="1"/>
</dbReference>
<dbReference type="SMART" id="SM00347">
    <property type="entry name" value="HTH_MARR"/>
    <property type="match status" value="1"/>
</dbReference>
<evidence type="ECO:0000256" key="1">
    <source>
        <dbReference type="ARBA" id="ARBA00004496"/>
    </source>
</evidence>
<dbReference type="InterPro" id="IPR000835">
    <property type="entry name" value="HTH_MarR-typ"/>
</dbReference>
<sequence>MSKKVSIEDALCFNLYTASRLMTQVYRPYLKKIGLTYPQFLVMTLLWKAKGKDSDKGTTVKELGTRLYLDSGTLTPLLKRLEAMELLTRKRSTHDEREVLITLSRKGINLEKKSESIPMEMFCNLNLTMDSFIEIRDGVKEVLANLHDKVNEDKN</sequence>
<dbReference type="FunFam" id="1.10.10.10:FF:000163">
    <property type="entry name" value="MarR family transcriptional regulator"/>
    <property type="match status" value="1"/>
</dbReference>
<evidence type="ECO:0000256" key="2">
    <source>
        <dbReference type="ARBA" id="ARBA00022490"/>
    </source>
</evidence>
<protein>
    <recommendedName>
        <fullName evidence="6">HTH marR-type domain-containing protein</fullName>
    </recommendedName>
</protein>
<dbReference type="InterPro" id="IPR036388">
    <property type="entry name" value="WH-like_DNA-bd_sf"/>
</dbReference>
<name>A0A1Y5FCC5_9BACT</name>
<dbReference type="PANTHER" id="PTHR33164:SF5">
    <property type="entry name" value="ORGANIC HYDROPEROXIDE RESISTANCE TRANSCRIPTIONAL REGULATOR"/>
    <property type="match status" value="1"/>
</dbReference>
<accession>A0A1Y5FCC5</accession>
<evidence type="ECO:0000313" key="8">
    <source>
        <dbReference type="Proteomes" id="UP000196531"/>
    </source>
</evidence>
<dbReference type="PROSITE" id="PS50995">
    <property type="entry name" value="HTH_MARR_2"/>
    <property type="match status" value="1"/>
</dbReference>
<dbReference type="Gene3D" id="1.10.10.10">
    <property type="entry name" value="Winged helix-like DNA-binding domain superfamily/Winged helix DNA-binding domain"/>
    <property type="match status" value="1"/>
</dbReference>
<keyword evidence="2" id="KW-0963">Cytoplasm</keyword>
<evidence type="ECO:0000259" key="6">
    <source>
        <dbReference type="PROSITE" id="PS50995"/>
    </source>
</evidence>
<evidence type="ECO:0000256" key="3">
    <source>
        <dbReference type="ARBA" id="ARBA00023015"/>
    </source>
</evidence>
<keyword evidence="4" id="KW-0238">DNA-binding</keyword>
<feature type="domain" description="HTH marR-type" evidence="6">
    <location>
        <begin position="8"/>
        <end position="152"/>
    </location>
</feature>
<evidence type="ECO:0000313" key="7">
    <source>
        <dbReference type="EMBL" id="OUR99773.1"/>
    </source>
</evidence>
<dbReference type="Proteomes" id="UP000196531">
    <property type="component" value="Unassembled WGS sequence"/>
</dbReference>
<dbReference type="GO" id="GO:0006950">
    <property type="term" value="P:response to stress"/>
    <property type="evidence" value="ECO:0007669"/>
    <property type="project" value="TreeGrafter"/>
</dbReference>
<organism evidence="7 8">
    <name type="scientific">Halobacteriovorax marinus</name>
    <dbReference type="NCBI Taxonomy" id="97084"/>
    <lineage>
        <taxon>Bacteria</taxon>
        <taxon>Pseudomonadati</taxon>
        <taxon>Bdellovibrionota</taxon>
        <taxon>Bacteriovoracia</taxon>
        <taxon>Bacteriovoracales</taxon>
        <taxon>Halobacteriovoraceae</taxon>
        <taxon>Halobacteriovorax</taxon>
    </lineage>
</organism>
<dbReference type="GO" id="GO:0003700">
    <property type="term" value="F:DNA-binding transcription factor activity"/>
    <property type="evidence" value="ECO:0007669"/>
    <property type="project" value="InterPro"/>
</dbReference>
<dbReference type="InterPro" id="IPR055166">
    <property type="entry name" value="Transc_reg_Sar_Rot_HTH"/>
</dbReference>
<dbReference type="GO" id="GO:0005737">
    <property type="term" value="C:cytoplasm"/>
    <property type="evidence" value="ECO:0007669"/>
    <property type="project" value="UniProtKB-SubCell"/>
</dbReference>
<comment type="caution">
    <text evidence="7">The sequence shown here is derived from an EMBL/GenBank/DDBJ whole genome shotgun (WGS) entry which is preliminary data.</text>
</comment>
<keyword evidence="3" id="KW-0805">Transcription regulation</keyword>
<keyword evidence="5" id="KW-0804">Transcription</keyword>
<reference evidence="8" key="1">
    <citation type="journal article" date="2017" name="Proc. Natl. Acad. Sci. U.S.A.">
        <title>Simulation of Deepwater Horizon oil plume reveals substrate specialization within a complex community of hydrocarbon-degraders.</title>
        <authorList>
            <person name="Hu P."/>
            <person name="Dubinsky E.A."/>
            <person name="Probst A.J."/>
            <person name="Wang J."/>
            <person name="Sieber C.M.K."/>
            <person name="Tom L.M."/>
            <person name="Gardinali P."/>
            <person name="Banfield J.F."/>
            <person name="Atlas R.M."/>
            <person name="Andersen G.L."/>
        </authorList>
    </citation>
    <scope>NUCLEOTIDE SEQUENCE [LARGE SCALE GENOMIC DNA]</scope>
</reference>
<evidence type="ECO:0000256" key="5">
    <source>
        <dbReference type="ARBA" id="ARBA00023163"/>
    </source>
</evidence>
<evidence type="ECO:0000256" key="4">
    <source>
        <dbReference type="ARBA" id="ARBA00023125"/>
    </source>
</evidence>